<keyword evidence="15" id="KW-1185">Reference proteome</keyword>
<dbReference type="InterPro" id="IPR050651">
    <property type="entry name" value="Plant_Cytochrome_P450_Monoox"/>
</dbReference>
<dbReference type="PANTHER" id="PTHR47947">
    <property type="entry name" value="CYTOCHROME P450 82C3-RELATED"/>
    <property type="match status" value="1"/>
</dbReference>
<dbReference type="PROSITE" id="PS00086">
    <property type="entry name" value="CYTOCHROME_P450"/>
    <property type="match status" value="1"/>
</dbReference>
<dbReference type="Gramene" id="Manes.13G117100.14.v8.1">
    <property type="protein sequence ID" value="Manes.13G117100.14.v8.1.CDS"/>
    <property type="gene ID" value="Manes.13G117100.v8.1"/>
</dbReference>
<dbReference type="InterPro" id="IPR036396">
    <property type="entry name" value="Cyt_P450_sf"/>
</dbReference>
<evidence type="ECO:0000256" key="13">
    <source>
        <dbReference type="SAM" id="Phobius"/>
    </source>
</evidence>
<dbReference type="PANTHER" id="PTHR47947:SF62">
    <property type="entry name" value="CYTOCHROME P450, FAMILY 81, SUBFAMILY D, POLYPEPTIDE 5"/>
    <property type="match status" value="1"/>
</dbReference>
<dbReference type="AlphaFoldDB" id="A0A251JJ44"/>
<dbReference type="InterPro" id="IPR001128">
    <property type="entry name" value="Cyt_P450"/>
</dbReference>
<feature type="binding site" description="axial binding residue" evidence="11">
    <location>
        <position position="442"/>
    </location>
    <ligand>
        <name>heme</name>
        <dbReference type="ChEBI" id="CHEBI:30413"/>
    </ligand>
    <ligandPart>
        <name>Fe</name>
        <dbReference type="ChEBI" id="CHEBI:18248"/>
    </ligandPart>
</feature>
<evidence type="ECO:0008006" key="16">
    <source>
        <dbReference type="Google" id="ProtNLM"/>
    </source>
</evidence>
<comment type="subcellular location">
    <subcellularLocation>
        <location evidence="1">Membrane</location>
        <topology evidence="1">Single-pass membrane protein</topology>
    </subcellularLocation>
</comment>
<dbReference type="GO" id="GO:0016020">
    <property type="term" value="C:membrane"/>
    <property type="evidence" value="ECO:0007669"/>
    <property type="project" value="UniProtKB-SubCell"/>
</dbReference>
<evidence type="ECO:0000256" key="4">
    <source>
        <dbReference type="ARBA" id="ARBA00022692"/>
    </source>
</evidence>
<evidence type="ECO:0000256" key="2">
    <source>
        <dbReference type="ARBA" id="ARBA00010617"/>
    </source>
</evidence>
<organism evidence="14 15">
    <name type="scientific">Manihot esculenta</name>
    <name type="common">Cassava</name>
    <name type="synonym">Jatropha manihot</name>
    <dbReference type="NCBI Taxonomy" id="3983"/>
    <lineage>
        <taxon>Eukaryota</taxon>
        <taxon>Viridiplantae</taxon>
        <taxon>Streptophyta</taxon>
        <taxon>Embryophyta</taxon>
        <taxon>Tracheophyta</taxon>
        <taxon>Spermatophyta</taxon>
        <taxon>Magnoliopsida</taxon>
        <taxon>eudicotyledons</taxon>
        <taxon>Gunneridae</taxon>
        <taxon>Pentapetalae</taxon>
        <taxon>rosids</taxon>
        <taxon>fabids</taxon>
        <taxon>Malpighiales</taxon>
        <taxon>Euphorbiaceae</taxon>
        <taxon>Crotonoideae</taxon>
        <taxon>Manihoteae</taxon>
        <taxon>Manihot</taxon>
    </lineage>
</organism>
<evidence type="ECO:0000313" key="15">
    <source>
        <dbReference type="Proteomes" id="UP000091857"/>
    </source>
</evidence>
<dbReference type="FunFam" id="1.10.630.10:FF:000023">
    <property type="entry name" value="Cytochrome P450 family protein"/>
    <property type="match status" value="1"/>
</dbReference>
<keyword evidence="6 13" id="KW-1133">Transmembrane helix</keyword>
<gene>
    <name evidence="14" type="ORF">MANES_13G117100</name>
</gene>
<dbReference type="PRINTS" id="PR00385">
    <property type="entry name" value="P450"/>
</dbReference>
<reference evidence="14 15" key="1">
    <citation type="submission" date="2016-02" db="EMBL/GenBank/DDBJ databases">
        <title>WGS assembly of Manihot esculenta.</title>
        <authorList>
            <person name="Bredeson J.V."/>
            <person name="Prochnik S.E."/>
            <person name="Lyons J.B."/>
            <person name="Schmutz J."/>
            <person name="Grimwood J."/>
            <person name="Vrebalov J."/>
            <person name="Bart R.S."/>
            <person name="Amuge T."/>
            <person name="Ferguson M.E."/>
            <person name="Green R."/>
            <person name="Putnam N."/>
            <person name="Stites J."/>
            <person name="Rounsley S."/>
            <person name="Rokhsar D.S."/>
        </authorList>
    </citation>
    <scope>NUCLEOTIDE SEQUENCE [LARGE SCALE GENOMIC DNA]</scope>
    <source>
        <strain evidence="15">cv. AM560-2</strain>
        <tissue evidence="14">Leaf</tissue>
    </source>
</reference>
<evidence type="ECO:0000256" key="1">
    <source>
        <dbReference type="ARBA" id="ARBA00004167"/>
    </source>
</evidence>
<dbReference type="InterPro" id="IPR017972">
    <property type="entry name" value="Cyt_P450_CS"/>
</dbReference>
<protein>
    <recommendedName>
        <fullName evidence="16">Cytochrome P450</fullName>
    </recommendedName>
</protein>
<evidence type="ECO:0000256" key="10">
    <source>
        <dbReference type="ARBA" id="ARBA00023136"/>
    </source>
</evidence>
<name>A0A251JJ44_MANES</name>
<keyword evidence="8 11" id="KW-0408">Iron</keyword>
<dbReference type="EMBL" id="CM004399">
    <property type="protein sequence ID" value="OAY33701.1"/>
    <property type="molecule type" value="Genomic_DNA"/>
</dbReference>
<feature type="transmembrane region" description="Helical" evidence="13">
    <location>
        <begin position="7"/>
        <end position="25"/>
    </location>
</feature>
<comment type="cofactor">
    <cofactor evidence="11">
        <name>heme</name>
        <dbReference type="ChEBI" id="CHEBI:30413"/>
    </cofactor>
</comment>
<comment type="similarity">
    <text evidence="2 12">Belongs to the cytochrome P450 family.</text>
</comment>
<dbReference type="Gramene" id="Manes.13G117100.11.v8.1">
    <property type="protein sequence ID" value="Manes.13G117100.11.v8.1.CDS"/>
    <property type="gene ID" value="Manes.13G117100.v8.1"/>
</dbReference>
<evidence type="ECO:0000256" key="6">
    <source>
        <dbReference type="ARBA" id="ARBA00022989"/>
    </source>
</evidence>
<evidence type="ECO:0000256" key="8">
    <source>
        <dbReference type="ARBA" id="ARBA00023004"/>
    </source>
</evidence>
<dbReference type="EMBL" id="CM004399">
    <property type="protein sequence ID" value="OAY33703.1"/>
    <property type="molecule type" value="Genomic_DNA"/>
</dbReference>
<dbReference type="GO" id="GO:0004497">
    <property type="term" value="F:monooxygenase activity"/>
    <property type="evidence" value="ECO:0007669"/>
    <property type="project" value="UniProtKB-KW"/>
</dbReference>
<dbReference type="SUPFAM" id="SSF48264">
    <property type="entry name" value="Cytochrome P450"/>
    <property type="match status" value="1"/>
</dbReference>
<keyword evidence="5 11" id="KW-0479">Metal-binding</keyword>
<keyword evidence="7 12" id="KW-0560">Oxidoreductase</keyword>
<dbReference type="CDD" id="cd20653">
    <property type="entry name" value="CYP81"/>
    <property type="match status" value="1"/>
</dbReference>
<keyword evidence="3 11" id="KW-0349">Heme</keyword>
<dbReference type="GO" id="GO:0020037">
    <property type="term" value="F:heme binding"/>
    <property type="evidence" value="ECO:0007669"/>
    <property type="project" value="InterPro"/>
</dbReference>
<evidence type="ECO:0000256" key="7">
    <source>
        <dbReference type="ARBA" id="ARBA00023002"/>
    </source>
</evidence>
<dbReference type="Proteomes" id="UP000091857">
    <property type="component" value="Chromosome 13"/>
</dbReference>
<evidence type="ECO:0000256" key="5">
    <source>
        <dbReference type="ARBA" id="ARBA00022723"/>
    </source>
</evidence>
<dbReference type="Gene3D" id="1.10.630.10">
    <property type="entry name" value="Cytochrome P450"/>
    <property type="match status" value="1"/>
</dbReference>
<evidence type="ECO:0000313" key="14">
    <source>
        <dbReference type="EMBL" id="OAY33702.1"/>
    </source>
</evidence>
<dbReference type="OrthoDB" id="1055148at2759"/>
<sequence>MVIMEDSILYLLFSFLILFFVVKIFRSRFYHRNLPPSPPALPVIGHLHLVKPPMHRTLQSLSLKYGPIFSLRFGRRLIVVISSSSAVEECFTKNDIILANRPLSLVGKYICYNNTTISQSSYGDHWRNLRRIAAIEIFSTHRLNMFLGIRKEEIKRLITKLSDESLQDFTKFELKSMFKELAFNVMVRMIAGKTYYGEDVSDDEEARQFREITGEIVSNAGAANRGDYFPILNWIDGGRFEKKLMRLGKRTDELLQRLIDEHRRKKEENSESMNTMIDHLLSLQESDPDYYTDEIIKGLVLNLLFAGSDTSAVTLEWAMSNLLNYPDTLKKARDEIDNQVGQECLLDELHLSSLPYLQNIIFETLRLYPAAPLLLPHVSSNNCSIGGYDLPRDVMLLVNAWAMHRDPSLWDDPLSFKPERFDEEGDSNGFKFIAFGLGRRACPGAVLAHRLLGSTLGTLIQCFEWKRVADEEIDMLEGKGLTMPKVEPLEALCKARPIMNKNLS</sequence>
<dbReference type="InterPro" id="IPR002401">
    <property type="entry name" value="Cyt_P450_E_grp-I"/>
</dbReference>
<evidence type="ECO:0000256" key="11">
    <source>
        <dbReference type="PIRSR" id="PIRSR602401-1"/>
    </source>
</evidence>
<dbReference type="PRINTS" id="PR00463">
    <property type="entry name" value="EP450I"/>
</dbReference>
<evidence type="ECO:0000256" key="3">
    <source>
        <dbReference type="ARBA" id="ARBA00022617"/>
    </source>
</evidence>
<dbReference type="EMBL" id="CM004399">
    <property type="protein sequence ID" value="OAY33702.1"/>
    <property type="molecule type" value="Genomic_DNA"/>
</dbReference>
<dbReference type="Pfam" id="PF00067">
    <property type="entry name" value="p450"/>
    <property type="match status" value="1"/>
</dbReference>
<keyword evidence="10 13" id="KW-0472">Membrane</keyword>
<keyword evidence="9 12" id="KW-0503">Monooxygenase</keyword>
<dbReference type="Gramene" id="Manes.13G117100.12.v8.1">
    <property type="protein sequence ID" value="Manes.13G117100.12.v8.1.CDS"/>
    <property type="gene ID" value="Manes.13G117100.v8.1"/>
</dbReference>
<keyword evidence="4 13" id="KW-0812">Transmembrane</keyword>
<dbReference type="Gramene" id="Manes.13G117100.8.v8.1">
    <property type="protein sequence ID" value="Manes.13G117100.8.v8.1.CDS"/>
    <property type="gene ID" value="Manes.13G117100.v8.1"/>
</dbReference>
<dbReference type="GO" id="GO:0005506">
    <property type="term" value="F:iron ion binding"/>
    <property type="evidence" value="ECO:0007669"/>
    <property type="project" value="InterPro"/>
</dbReference>
<dbReference type="Gramene" id="Manes.13G117100.5.v8.1">
    <property type="protein sequence ID" value="Manes.13G117100.5.v8.1.CDS"/>
    <property type="gene ID" value="Manes.13G117100.v8.1"/>
</dbReference>
<proteinExistence type="inferred from homology"/>
<dbReference type="STRING" id="3983.A0A251JJ44"/>
<dbReference type="GO" id="GO:0016705">
    <property type="term" value="F:oxidoreductase activity, acting on paired donors, with incorporation or reduction of molecular oxygen"/>
    <property type="evidence" value="ECO:0007669"/>
    <property type="project" value="InterPro"/>
</dbReference>
<dbReference type="Gramene" id="Manes.13G117100.10.v8.1">
    <property type="protein sequence ID" value="Manes.13G117100.10.v8.1.CDS"/>
    <property type="gene ID" value="Manes.13G117100.v8.1"/>
</dbReference>
<evidence type="ECO:0000256" key="12">
    <source>
        <dbReference type="RuleBase" id="RU000461"/>
    </source>
</evidence>
<dbReference type="Gramene" id="Manes.13G117100.13.v8.1">
    <property type="protein sequence ID" value="Manes.13G117100.13.v8.1.CDS"/>
    <property type="gene ID" value="Manes.13G117100.v8.1"/>
</dbReference>
<evidence type="ECO:0000256" key="9">
    <source>
        <dbReference type="ARBA" id="ARBA00023033"/>
    </source>
</evidence>
<accession>A0A251JJ44</accession>